<sequence>MIRNALAFIKYYRSGKRRGGKQDRRTFERKLERLVVRHVSHVRERSAFYRDWWGSIPSDQWRSFPSIDKTVMMAHFDTLNTAGITKSQAFAVAEAAESSRDFQPAIGRVTVGLSSGTSGNRGLFLVDAQEQAGWAGAVLGKLLPGSLLSRCSIAFFLRANSNLYESVRSRRLSFQFYDLLEPLSDQIERIERQQPDVIAGPPSLLRRLAEAVRSGKLTVKPRQVISVAEVLDPLDREYIGQTFGQIVHQIYQCTEGFLGCTCPHGTLHLNEDLVYIEKEYVPGKDRTFVPIVTDFSRKTQPIVRYRLNDLLTESDRPCPCGSPFTAIERIEGRCDDIFIATNSGDSSSGEEFVTIYPDFVTRAIIGASPAIAQYRAIQTGLDQWTIELELPDDQRSMTEDRVRTAIAALCGRLRCRTPILAFSPYTHEAGVAKLRRVERRYKR</sequence>
<evidence type="ECO:0000313" key="1">
    <source>
        <dbReference type="EMBL" id="RED60691.1"/>
    </source>
</evidence>
<dbReference type="Gene3D" id="3.40.50.12780">
    <property type="entry name" value="N-terminal domain of ligase-like"/>
    <property type="match status" value="1"/>
</dbReference>
<keyword evidence="2" id="KW-1185">Reference proteome</keyword>
<reference evidence="1 2" key="1">
    <citation type="submission" date="2018-07" db="EMBL/GenBank/DDBJ databases">
        <title>Genomic Encyclopedia of Type Strains, Phase III (KMG-III): the genomes of soil and plant-associated and newly described type strains.</title>
        <authorList>
            <person name="Whitman W."/>
        </authorList>
    </citation>
    <scope>NUCLEOTIDE SEQUENCE [LARGE SCALE GENOMIC DNA]</scope>
    <source>
        <strain evidence="1 2">CECT 7287</strain>
    </source>
</reference>
<gene>
    <name evidence="1" type="ORF">DFP98_129104</name>
</gene>
<evidence type="ECO:0000313" key="2">
    <source>
        <dbReference type="Proteomes" id="UP000256977"/>
    </source>
</evidence>
<dbReference type="AlphaFoldDB" id="A0A3D9IG79"/>
<protein>
    <submittedName>
        <fullName evidence="1">Putative adenylate-forming enzyme</fullName>
    </submittedName>
</protein>
<dbReference type="EMBL" id="QRDZ01000029">
    <property type="protein sequence ID" value="RED60691.1"/>
    <property type="molecule type" value="Genomic_DNA"/>
</dbReference>
<dbReference type="PANTHER" id="PTHR36932:SF1">
    <property type="entry name" value="CAPSULAR POLYSACCHARIDE BIOSYNTHESIS PROTEIN"/>
    <property type="match status" value="1"/>
</dbReference>
<dbReference type="SUPFAM" id="SSF56801">
    <property type="entry name" value="Acetyl-CoA synthetase-like"/>
    <property type="match status" value="1"/>
</dbReference>
<dbReference type="OrthoDB" id="580775at2"/>
<dbReference type="InterPro" id="IPR053158">
    <property type="entry name" value="CapK_Type1_Caps_Biosynth"/>
</dbReference>
<dbReference type="PANTHER" id="PTHR36932">
    <property type="entry name" value="CAPSULAR POLYSACCHARIDE BIOSYNTHESIS PROTEIN"/>
    <property type="match status" value="1"/>
</dbReference>
<dbReference type="InterPro" id="IPR012685">
    <property type="entry name" value="CHP02304_F390_synth-rel"/>
</dbReference>
<dbReference type="RefSeq" id="WP_116064125.1">
    <property type="nucleotide sequence ID" value="NZ_QRDZ01000029.1"/>
</dbReference>
<accession>A0A3D9IG79</accession>
<comment type="caution">
    <text evidence="1">The sequence shown here is derived from an EMBL/GenBank/DDBJ whole genome shotgun (WGS) entry which is preliminary data.</text>
</comment>
<dbReference type="InterPro" id="IPR042099">
    <property type="entry name" value="ANL_N_sf"/>
</dbReference>
<organism evidence="1 2">
    <name type="scientific">Cohnella phaseoli</name>
    <dbReference type="NCBI Taxonomy" id="456490"/>
    <lineage>
        <taxon>Bacteria</taxon>
        <taxon>Bacillati</taxon>
        <taxon>Bacillota</taxon>
        <taxon>Bacilli</taxon>
        <taxon>Bacillales</taxon>
        <taxon>Paenibacillaceae</taxon>
        <taxon>Cohnella</taxon>
    </lineage>
</organism>
<dbReference type="NCBIfam" id="TIGR02304">
    <property type="entry name" value="aden_form_hyp"/>
    <property type="match status" value="1"/>
</dbReference>
<proteinExistence type="predicted"/>
<dbReference type="Proteomes" id="UP000256977">
    <property type="component" value="Unassembled WGS sequence"/>
</dbReference>
<name>A0A3D9IG79_9BACL</name>